<dbReference type="InterPro" id="IPR003682">
    <property type="entry name" value="rRNA_ssu_MeTfrase_G"/>
</dbReference>
<dbReference type="PANTHER" id="PTHR31760:SF0">
    <property type="entry name" value="S-ADENOSYL-L-METHIONINE-DEPENDENT METHYLTRANSFERASES SUPERFAMILY PROTEIN"/>
    <property type="match status" value="1"/>
</dbReference>
<comment type="similarity">
    <text evidence="6">Belongs to the methyltransferase superfamily. RNA methyltransferase RsmG family.</text>
</comment>
<evidence type="ECO:0000256" key="1">
    <source>
        <dbReference type="ARBA" id="ARBA00022490"/>
    </source>
</evidence>
<feature type="binding site" evidence="6">
    <location>
        <begin position="147"/>
        <end position="148"/>
    </location>
    <ligand>
        <name>S-adenosyl-L-methionine</name>
        <dbReference type="ChEBI" id="CHEBI:59789"/>
    </ligand>
</feature>
<keyword evidence="2 6" id="KW-0698">rRNA processing</keyword>
<feature type="binding site" evidence="6">
    <location>
        <position position="166"/>
    </location>
    <ligand>
        <name>S-adenosyl-L-methionine</name>
        <dbReference type="ChEBI" id="CHEBI:59789"/>
    </ligand>
</feature>
<feature type="binding site" evidence="6">
    <location>
        <position position="96"/>
    </location>
    <ligand>
        <name>S-adenosyl-L-methionine</name>
        <dbReference type="ChEBI" id="CHEBI:59789"/>
    </ligand>
</feature>
<dbReference type="GO" id="GO:0005829">
    <property type="term" value="C:cytosol"/>
    <property type="evidence" value="ECO:0007669"/>
    <property type="project" value="TreeGrafter"/>
</dbReference>
<comment type="caution">
    <text evidence="8">The sequence shown here is derived from an EMBL/GenBank/DDBJ whole genome shotgun (WGS) entry which is preliminary data.</text>
</comment>
<protein>
    <recommendedName>
        <fullName evidence="6">Ribosomal RNA small subunit methyltransferase G</fullName>
        <ecNumber evidence="6">2.1.1.-</ecNumber>
    </recommendedName>
    <alternativeName>
        <fullName evidence="6">16S rRNA 7-methylguanosine methyltransferase</fullName>
        <shortName evidence="6">16S rRNA m7G methyltransferase</shortName>
    </alternativeName>
</protein>
<keyword evidence="1 6" id="KW-0963">Cytoplasm</keyword>
<dbReference type="AlphaFoldDB" id="A0A6B1DQJ7"/>
<evidence type="ECO:0000256" key="6">
    <source>
        <dbReference type="HAMAP-Rule" id="MF_00074"/>
    </source>
</evidence>
<keyword evidence="5 6" id="KW-0949">S-adenosyl-L-methionine</keyword>
<organism evidence="8">
    <name type="scientific">Caldilineaceae bacterium SB0662_bin_9</name>
    <dbReference type="NCBI Taxonomy" id="2605258"/>
    <lineage>
        <taxon>Bacteria</taxon>
        <taxon>Bacillati</taxon>
        <taxon>Chloroflexota</taxon>
        <taxon>Caldilineae</taxon>
        <taxon>Caldilineales</taxon>
        <taxon>Caldilineaceae</taxon>
    </lineage>
</organism>
<dbReference type="HAMAP" id="MF_00074">
    <property type="entry name" value="16SrRNA_methyltr_G"/>
    <property type="match status" value="1"/>
</dbReference>
<evidence type="ECO:0000313" key="8">
    <source>
        <dbReference type="EMBL" id="MYD89880.1"/>
    </source>
</evidence>
<dbReference type="EMBL" id="VXPY01000037">
    <property type="protein sequence ID" value="MYD89880.1"/>
    <property type="molecule type" value="Genomic_DNA"/>
</dbReference>
<accession>A0A6B1DQJ7</accession>
<feature type="binding site" evidence="6">
    <location>
        <position position="101"/>
    </location>
    <ligand>
        <name>S-adenosyl-L-methionine</name>
        <dbReference type="ChEBI" id="CHEBI:59789"/>
    </ligand>
</feature>
<gene>
    <name evidence="6 8" type="primary">rsmG</name>
    <name evidence="8" type="ORF">F4Y08_06005</name>
</gene>
<dbReference type="NCBIfam" id="TIGR00138">
    <property type="entry name" value="rsmG_gidB"/>
    <property type="match status" value="1"/>
</dbReference>
<dbReference type="SUPFAM" id="SSF53335">
    <property type="entry name" value="S-adenosyl-L-methionine-dependent methyltransferases"/>
    <property type="match status" value="1"/>
</dbReference>
<dbReference type="InterPro" id="IPR029063">
    <property type="entry name" value="SAM-dependent_MTases_sf"/>
</dbReference>
<reference evidence="8" key="1">
    <citation type="submission" date="2019-09" db="EMBL/GenBank/DDBJ databases">
        <title>Characterisation of the sponge microbiome using genome-centric metagenomics.</title>
        <authorList>
            <person name="Engelberts J.P."/>
            <person name="Robbins S.J."/>
            <person name="De Goeij J.M."/>
            <person name="Aranda M."/>
            <person name="Bell S.C."/>
            <person name="Webster N.S."/>
        </authorList>
    </citation>
    <scope>NUCLEOTIDE SEQUENCE</scope>
    <source>
        <strain evidence="8">SB0662_bin_9</strain>
    </source>
</reference>
<comment type="subcellular location">
    <subcellularLocation>
        <location evidence="6">Cytoplasm</location>
    </subcellularLocation>
</comment>
<dbReference type="PANTHER" id="PTHR31760">
    <property type="entry name" value="S-ADENOSYL-L-METHIONINE-DEPENDENT METHYLTRANSFERASES SUPERFAMILY PROTEIN"/>
    <property type="match status" value="1"/>
</dbReference>
<keyword evidence="4 6" id="KW-0808">Transferase</keyword>
<dbReference type="GO" id="GO:0070043">
    <property type="term" value="F:rRNA (guanine-N7-)-methyltransferase activity"/>
    <property type="evidence" value="ECO:0007669"/>
    <property type="project" value="UniProtKB-UniRule"/>
</dbReference>
<evidence type="ECO:0000256" key="3">
    <source>
        <dbReference type="ARBA" id="ARBA00022603"/>
    </source>
</evidence>
<proteinExistence type="inferred from homology"/>
<comment type="function">
    <text evidence="6">Specifically methylates the N7 position of a guanine in 16S rRNA.</text>
</comment>
<feature type="binding site" evidence="6">
    <location>
        <begin position="119"/>
        <end position="121"/>
    </location>
    <ligand>
        <name>S-adenosyl-L-methionine</name>
        <dbReference type="ChEBI" id="CHEBI:59789"/>
    </ligand>
</feature>
<dbReference type="FunFam" id="3.40.50.150:FF:000041">
    <property type="entry name" value="Ribosomal RNA small subunit methyltransferase G"/>
    <property type="match status" value="1"/>
</dbReference>
<feature type="region of interest" description="Disordered" evidence="7">
    <location>
        <begin position="237"/>
        <end position="258"/>
    </location>
</feature>
<dbReference type="EC" id="2.1.1.-" evidence="6"/>
<sequence length="258" mass="28333">MTNTKPDSSFRQAVRRLLADRARAMGLPLDDRQLERFALFADCLRDGNTRINLTAITDVEGIVLKHFLDSMAVWPALSREFEDLRVGNRLAVLDVGTGAGLPGIALAILDPDIQLTLMDGTLRKVDFLTAACKTLDMTEVAVVHGRAEELGRQPAFREQFPVVVARGLAPLPTLLEYLVPLTGVGGLCLAYKGPNLPVELQAARPALQALRVDVERVIPVRVPGLDATRRVAVFRKTRTTATKYPRGQGQPRRRPLQA</sequence>
<dbReference type="Pfam" id="PF02527">
    <property type="entry name" value="GidB"/>
    <property type="match status" value="1"/>
</dbReference>
<dbReference type="PIRSF" id="PIRSF003078">
    <property type="entry name" value="GidB"/>
    <property type="match status" value="1"/>
</dbReference>
<evidence type="ECO:0000256" key="5">
    <source>
        <dbReference type="ARBA" id="ARBA00022691"/>
    </source>
</evidence>
<name>A0A6B1DQJ7_9CHLR</name>
<evidence type="ECO:0000256" key="4">
    <source>
        <dbReference type="ARBA" id="ARBA00022679"/>
    </source>
</evidence>
<keyword evidence="3 6" id="KW-0489">Methyltransferase</keyword>
<dbReference type="Gene3D" id="3.40.50.150">
    <property type="entry name" value="Vaccinia Virus protein VP39"/>
    <property type="match status" value="1"/>
</dbReference>
<evidence type="ECO:0000256" key="2">
    <source>
        <dbReference type="ARBA" id="ARBA00022552"/>
    </source>
</evidence>
<evidence type="ECO:0000256" key="7">
    <source>
        <dbReference type="SAM" id="MobiDB-lite"/>
    </source>
</evidence>